<dbReference type="Gene3D" id="3.30.1330.30">
    <property type="match status" value="1"/>
</dbReference>
<name>A0A7W9SNK1_ARMRO</name>
<gene>
    <name evidence="4" type="ORF">HNQ39_001703</name>
</gene>
<dbReference type="PANTHER" id="PTHR43191:SF2">
    <property type="entry name" value="RRNA METHYLTRANSFERASE 3, MITOCHONDRIAL"/>
    <property type="match status" value="1"/>
</dbReference>
<dbReference type="PANTHER" id="PTHR43191">
    <property type="entry name" value="RRNA METHYLTRANSFERASE 3"/>
    <property type="match status" value="1"/>
</dbReference>
<sequence length="263" mass="27642">MNLKHPAFEAAERLLKPQGRRETGSYLVEDRHLVRQALEAPQATVEAAYCVASEVPALEPLCVARGIPLYVLTGGLLQKLTGTGYETSVTAVAIVKQHIVKPAELLSEGALVLCGERIQDPRNVGVLIRTAEAIGCTGLLLSAGSAEPFSRQAVRSTTGSILRLPLALAGDLPKTLALLREQGATVVASSGAATQTAAQATLSVRPLVLVMGNEQEGISDEVAAASDRVVRLPMAPSTGADSYNVTVAAGMLLYEAIRRDHMV</sequence>
<dbReference type="InterPro" id="IPR029064">
    <property type="entry name" value="Ribosomal_eL30-like_sf"/>
</dbReference>
<protein>
    <submittedName>
        <fullName evidence="4">TrmH family RNA methyltransferase</fullName>
    </submittedName>
</protein>
<evidence type="ECO:0000313" key="4">
    <source>
        <dbReference type="EMBL" id="MBB6049912.1"/>
    </source>
</evidence>
<dbReference type="RefSeq" id="WP_184193877.1">
    <property type="nucleotide sequence ID" value="NZ_JACHGW010000002.1"/>
</dbReference>
<dbReference type="InterPro" id="IPR001537">
    <property type="entry name" value="SpoU_MeTrfase"/>
</dbReference>
<evidence type="ECO:0000256" key="2">
    <source>
        <dbReference type="ARBA" id="ARBA00022679"/>
    </source>
</evidence>
<dbReference type="GO" id="GO:0006396">
    <property type="term" value="P:RNA processing"/>
    <property type="evidence" value="ECO:0007669"/>
    <property type="project" value="InterPro"/>
</dbReference>
<keyword evidence="2 4" id="KW-0808">Transferase</keyword>
<comment type="caution">
    <text evidence="4">The sequence shown here is derived from an EMBL/GenBank/DDBJ whole genome shotgun (WGS) entry which is preliminary data.</text>
</comment>
<organism evidence="4 5">
    <name type="scientific">Armatimonas rosea</name>
    <dbReference type="NCBI Taxonomy" id="685828"/>
    <lineage>
        <taxon>Bacteria</taxon>
        <taxon>Bacillati</taxon>
        <taxon>Armatimonadota</taxon>
        <taxon>Armatimonadia</taxon>
        <taxon>Armatimonadales</taxon>
        <taxon>Armatimonadaceae</taxon>
        <taxon>Armatimonas</taxon>
    </lineage>
</organism>
<accession>A0A7W9SNK1</accession>
<reference evidence="4 5" key="1">
    <citation type="submission" date="2020-08" db="EMBL/GenBank/DDBJ databases">
        <title>Genomic Encyclopedia of Type Strains, Phase IV (KMG-IV): sequencing the most valuable type-strain genomes for metagenomic binning, comparative biology and taxonomic classification.</title>
        <authorList>
            <person name="Goeker M."/>
        </authorList>
    </citation>
    <scope>NUCLEOTIDE SEQUENCE [LARGE SCALE GENOMIC DNA]</scope>
    <source>
        <strain evidence="4 5">DSM 23562</strain>
    </source>
</reference>
<evidence type="ECO:0000313" key="5">
    <source>
        <dbReference type="Proteomes" id="UP000520814"/>
    </source>
</evidence>
<dbReference type="InterPro" id="IPR029028">
    <property type="entry name" value="Alpha/beta_knot_MTases"/>
</dbReference>
<dbReference type="GO" id="GO:0008173">
    <property type="term" value="F:RNA methyltransferase activity"/>
    <property type="evidence" value="ECO:0007669"/>
    <property type="project" value="InterPro"/>
</dbReference>
<dbReference type="InterPro" id="IPR029026">
    <property type="entry name" value="tRNA_m1G_MTases_N"/>
</dbReference>
<dbReference type="GO" id="GO:0003723">
    <property type="term" value="F:RNA binding"/>
    <property type="evidence" value="ECO:0007669"/>
    <property type="project" value="InterPro"/>
</dbReference>
<dbReference type="Proteomes" id="UP000520814">
    <property type="component" value="Unassembled WGS sequence"/>
</dbReference>
<dbReference type="InterPro" id="IPR051259">
    <property type="entry name" value="rRNA_Methyltransferase"/>
</dbReference>
<evidence type="ECO:0000256" key="1">
    <source>
        <dbReference type="ARBA" id="ARBA00022603"/>
    </source>
</evidence>
<dbReference type="SUPFAM" id="SSF55315">
    <property type="entry name" value="L30e-like"/>
    <property type="match status" value="1"/>
</dbReference>
<proteinExistence type="predicted"/>
<dbReference type="Gene3D" id="3.40.1280.10">
    <property type="match status" value="1"/>
</dbReference>
<keyword evidence="5" id="KW-1185">Reference proteome</keyword>
<dbReference type="SUPFAM" id="SSF75217">
    <property type="entry name" value="alpha/beta knot"/>
    <property type="match status" value="1"/>
</dbReference>
<dbReference type="Pfam" id="PF00588">
    <property type="entry name" value="SpoU_methylase"/>
    <property type="match status" value="1"/>
</dbReference>
<feature type="domain" description="tRNA/rRNA methyltransferase SpoU type" evidence="3">
    <location>
        <begin position="111"/>
        <end position="254"/>
    </location>
</feature>
<keyword evidence="1 4" id="KW-0489">Methyltransferase</keyword>
<evidence type="ECO:0000259" key="3">
    <source>
        <dbReference type="Pfam" id="PF00588"/>
    </source>
</evidence>
<dbReference type="GO" id="GO:0032259">
    <property type="term" value="P:methylation"/>
    <property type="evidence" value="ECO:0007669"/>
    <property type="project" value="UniProtKB-KW"/>
</dbReference>
<dbReference type="EMBL" id="JACHGW010000002">
    <property type="protein sequence ID" value="MBB6049912.1"/>
    <property type="molecule type" value="Genomic_DNA"/>
</dbReference>
<dbReference type="CDD" id="cd18095">
    <property type="entry name" value="SpoU-like_rRNA-MTase"/>
    <property type="match status" value="1"/>
</dbReference>
<dbReference type="AlphaFoldDB" id="A0A7W9SNK1"/>